<evidence type="ECO:0000256" key="1">
    <source>
        <dbReference type="ARBA" id="ARBA00009403"/>
    </source>
</evidence>
<reference evidence="4 5" key="1">
    <citation type="journal article" date="2007" name="Nature">
        <title>Evolution of genes and genomes on the Drosophila phylogeny.</title>
        <authorList>
            <consortium name="Drosophila 12 Genomes Consortium"/>
            <person name="Clark A.G."/>
            <person name="Eisen M.B."/>
            <person name="Smith D.R."/>
            <person name="Bergman C.M."/>
            <person name="Oliver B."/>
            <person name="Markow T.A."/>
            <person name="Kaufman T.C."/>
            <person name="Kellis M."/>
            <person name="Gelbart W."/>
            <person name="Iyer V.N."/>
            <person name="Pollard D.A."/>
            <person name="Sackton T.B."/>
            <person name="Larracuente A.M."/>
            <person name="Singh N.D."/>
            <person name="Abad J.P."/>
            <person name="Abt D.N."/>
            <person name="Adryan B."/>
            <person name="Aguade M."/>
            <person name="Akashi H."/>
            <person name="Anderson W.W."/>
            <person name="Aquadro C.F."/>
            <person name="Ardell D.H."/>
            <person name="Arguello R."/>
            <person name="Artieri C.G."/>
            <person name="Barbash D.A."/>
            <person name="Barker D."/>
            <person name="Barsanti P."/>
            <person name="Batterham P."/>
            <person name="Batzoglou S."/>
            <person name="Begun D."/>
            <person name="Bhutkar A."/>
            <person name="Blanco E."/>
            <person name="Bosak S.A."/>
            <person name="Bradley R.K."/>
            <person name="Brand A.D."/>
            <person name="Brent M.R."/>
            <person name="Brooks A.N."/>
            <person name="Brown R.H."/>
            <person name="Butlin R.K."/>
            <person name="Caggese C."/>
            <person name="Calvi B.R."/>
            <person name="Bernardo de Carvalho A."/>
            <person name="Caspi A."/>
            <person name="Castrezana S."/>
            <person name="Celniker S.E."/>
            <person name="Chang J.L."/>
            <person name="Chapple C."/>
            <person name="Chatterji S."/>
            <person name="Chinwalla A."/>
            <person name="Civetta A."/>
            <person name="Clifton S.W."/>
            <person name="Comeron J.M."/>
            <person name="Costello J.C."/>
            <person name="Coyne J.A."/>
            <person name="Daub J."/>
            <person name="David R.G."/>
            <person name="Delcher A.L."/>
            <person name="Delehaunty K."/>
            <person name="Do C.B."/>
            <person name="Ebling H."/>
            <person name="Edwards K."/>
            <person name="Eickbush T."/>
            <person name="Evans J.D."/>
            <person name="Filipski A."/>
            <person name="Findeiss S."/>
            <person name="Freyhult E."/>
            <person name="Fulton L."/>
            <person name="Fulton R."/>
            <person name="Garcia A.C."/>
            <person name="Gardiner A."/>
            <person name="Garfield D.A."/>
            <person name="Garvin B.E."/>
            <person name="Gibson G."/>
            <person name="Gilbert D."/>
            <person name="Gnerre S."/>
            <person name="Godfrey J."/>
            <person name="Good R."/>
            <person name="Gotea V."/>
            <person name="Gravely B."/>
            <person name="Greenberg A.J."/>
            <person name="Griffiths-Jones S."/>
            <person name="Gross S."/>
            <person name="Guigo R."/>
            <person name="Gustafson E.A."/>
            <person name="Haerty W."/>
            <person name="Hahn M.W."/>
            <person name="Halligan D.L."/>
            <person name="Halpern A.L."/>
            <person name="Halter G.M."/>
            <person name="Han M.V."/>
            <person name="Heger A."/>
            <person name="Hillier L."/>
            <person name="Hinrichs A.S."/>
            <person name="Holmes I."/>
            <person name="Hoskins R.A."/>
            <person name="Hubisz M.J."/>
            <person name="Hultmark D."/>
            <person name="Huntley M.A."/>
            <person name="Jaffe D.B."/>
            <person name="Jagadeeshan S."/>
            <person name="Jeck W.R."/>
            <person name="Johnson J."/>
            <person name="Jones C.D."/>
            <person name="Jordan W.C."/>
            <person name="Karpen G.H."/>
            <person name="Kataoka E."/>
            <person name="Keightley P.D."/>
            <person name="Kheradpour P."/>
            <person name="Kirkness E.F."/>
            <person name="Koerich L.B."/>
            <person name="Kristiansen K."/>
            <person name="Kudrna D."/>
            <person name="Kulathinal R.J."/>
            <person name="Kumar S."/>
            <person name="Kwok R."/>
            <person name="Lander E."/>
            <person name="Langley C.H."/>
            <person name="Lapoint R."/>
            <person name="Lazzaro B.P."/>
            <person name="Lee S.J."/>
            <person name="Levesque L."/>
            <person name="Li R."/>
            <person name="Lin C.F."/>
            <person name="Lin M.F."/>
            <person name="Lindblad-Toh K."/>
            <person name="Llopart A."/>
            <person name="Long M."/>
            <person name="Low L."/>
            <person name="Lozovsky E."/>
            <person name="Lu J."/>
            <person name="Luo M."/>
            <person name="Machado C.A."/>
            <person name="Makalowski W."/>
            <person name="Marzo M."/>
            <person name="Matsuda M."/>
            <person name="Matzkin L."/>
            <person name="McAllister B."/>
            <person name="McBride C.S."/>
            <person name="McKernan B."/>
            <person name="McKernan K."/>
            <person name="Mendez-Lago M."/>
            <person name="Minx P."/>
            <person name="Mollenhauer M.U."/>
            <person name="Montooth K."/>
            <person name="Mount S.M."/>
            <person name="Mu X."/>
            <person name="Myers E."/>
            <person name="Negre B."/>
            <person name="Newfeld S."/>
            <person name="Nielsen R."/>
            <person name="Noor M.A."/>
            <person name="O'Grady P."/>
            <person name="Pachter L."/>
            <person name="Papaceit M."/>
            <person name="Parisi M.J."/>
            <person name="Parisi M."/>
            <person name="Parts L."/>
            <person name="Pedersen J.S."/>
            <person name="Pesole G."/>
            <person name="Phillippy A.M."/>
            <person name="Ponting C.P."/>
            <person name="Pop M."/>
            <person name="Porcelli D."/>
            <person name="Powell J.R."/>
            <person name="Prohaska S."/>
            <person name="Pruitt K."/>
            <person name="Puig M."/>
            <person name="Quesneville H."/>
            <person name="Ram K.R."/>
            <person name="Rand D."/>
            <person name="Rasmussen M.D."/>
            <person name="Reed L.K."/>
            <person name="Reenan R."/>
            <person name="Reily A."/>
            <person name="Remington K.A."/>
            <person name="Rieger T.T."/>
            <person name="Ritchie M.G."/>
            <person name="Robin C."/>
            <person name="Rogers Y.H."/>
            <person name="Rohde C."/>
            <person name="Rozas J."/>
            <person name="Rubenfield M.J."/>
            <person name="Ruiz A."/>
            <person name="Russo S."/>
            <person name="Salzberg S.L."/>
            <person name="Sanchez-Gracia A."/>
            <person name="Saranga D.J."/>
            <person name="Sato H."/>
            <person name="Schaeffer S.W."/>
            <person name="Schatz M.C."/>
            <person name="Schlenke T."/>
            <person name="Schwartz R."/>
            <person name="Segarra C."/>
            <person name="Singh R.S."/>
            <person name="Sirot L."/>
            <person name="Sirota M."/>
            <person name="Sisneros N.B."/>
            <person name="Smith C.D."/>
            <person name="Smith T.F."/>
            <person name="Spieth J."/>
            <person name="Stage D.E."/>
            <person name="Stark A."/>
            <person name="Stephan W."/>
            <person name="Strausberg R.L."/>
            <person name="Strempel S."/>
            <person name="Sturgill D."/>
            <person name="Sutton G."/>
            <person name="Sutton G.G."/>
            <person name="Tao W."/>
            <person name="Teichmann S."/>
            <person name="Tobari Y.N."/>
            <person name="Tomimura Y."/>
            <person name="Tsolas J.M."/>
            <person name="Valente V.L."/>
            <person name="Venter E."/>
            <person name="Venter J.C."/>
            <person name="Vicario S."/>
            <person name="Vieira F.G."/>
            <person name="Vilella A.J."/>
            <person name="Villasante A."/>
            <person name="Walenz B."/>
            <person name="Wang J."/>
            <person name="Wasserman M."/>
            <person name="Watts T."/>
            <person name="Wilson D."/>
            <person name="Wilson R.K."/>
            <person name="Wing R.A."/>
            <person name="Wolfner M.F."/>
            <person name="Wong A."/>
            <person name="Wong G.K."/>
            <person name="Wu C.I."/>
            <person name="Wu G."/>
            <person name="Yamamoto D."/>
            <person name="Yang H.P."/>
            <person name="Yang S.P."/>
            <person name="Yorke J.A."/>
            <person name="Yoshida K."/>
            <person name="Zdobnov E."/>
            <person name="Zhang P."/>
            <person name="Zhang Y."/>
            <person name="Zimin A.V."/>
            <person name="Baldwin J."/>
            <person name="Abdouelleil A."/>
            <person name="Abdulkadir J."/>
            <person name="Abebe A."/>
            <person name="Abera B."/>
            <person name="Abreu J."/>
            <person name="Acer S.C."/>
            <person name="Aftuck L."/>
            <person name="Alexander A."/>
            <person name="An P."/>
            <person name="Anderson E."/>
            <person name="Anderson S."/>
            <person name="Arachi H."/>
            <person name="Azer M."/>
            <person name="Bachantsang P."/>
            <person name="Barry A."/>
            <person name="Bayul T."/>
            <person name="Berlin A."/>
            <person name="Bessette D."/>
            <person name="Bloom T."/>
            <person name="Blye J."/>
            <person name="Boguslavskiy L."/>
            <person name="Bonnet C."/>
            <person name="Boukhgalter B."/>
            <person name="Bourzgui I."/>
            <person name="Brown A."/>
            <person name="Cahill P."/>
            <person name="Channer S."/>
            <person name="Cheshatsang Y."/>
            <person name="Chuda L."/>
            <person name="Citroen M."/>
            <person name="Collymore A."/>
            <person name="Cooke P."/>
            <person name="Costello M."/>
            <person name="D'Aco K."/>
            <person name="Daza R."/>
            <person name="De Haan G."/>
            <person name="DeGray S."/>
            <person name="DeMaso C."/>
            <person name="Dhargay N."/>
            <person name="Dooley K."/>
            <person name="Dooley E."/>
            <person name="Doricent M."/>
            <person name="Dorje P."/>
            <person name="Dorjee K."/>
            <person name="Dupes A."/>
            <person name="Elong R."/>
            <person name="Falk J."/>
            <person name="Farina A."/>
            <person name="Faro S."/>
            <person name="Ferguson D."/>
            <person name="Fisher S."/>
            <person name="Foley C.D."/>
            <person name="Franke A."/>
            <person name="Friedrich D."/>
            <person name="Gadbois L."/>
            <person name="Gearin G."/>
            <person name="Gearin C.R."/>
            <person name="Giannoukos G."/>
            <person name="Goode T."/>
            <person name="Graham J."/>
            <person name="Grandbois E."/>
            <person name="Grewal S."/>
            <person name="Gyaltsen K."/>
            <person name="Hafez N."/>
            <person name="Hagos B."/>
            <person name="Hall J."/>
            <person name="Henson C."/>
            <person name="Hollinger A."/>
            <person name="Honan T."/>
            <person name="Huard M.D."/>
            <person name="Hughes L."/>
            <person name="Hurhula B."/>
            <person name="Husby M.E."/>
            <person name="Kamat A."/>
            <person name="Kanga B."/>
            <person name="Kashin S."/>
            <person name="Khazanovich D."/>
            <person name="Kisner P."/>
            <person name="Lance K."/>
            <person name="Lara M."/>
            <person name="Lee W."/>
            <person name="Lennon N."/>
            <person name="Letendre F."/>
            <person name="LeVine R."/>
            <person name="Lipovsky A."/>
            <person name="Liu X."/>
            <person name="Liu J."/>
            <person name="Liu S."/>
            <person name="Lokyitsang T."/>
            <person name="Lokyitsang Y."/>
            <person name="Lubonja R."/>
            <person name="Lui A."/>
            <person name="MacDonald P."/>
            <person name="Magnisalis V."/>
            <person name="Maru K."/>
            <person name="Matthews C."/>
            <person name="McCusker W."/>
            <person name="McDonough S."/>
            <person name="Mehta T."/>
            <person name="Meldrim J."/>
            <person name="Meneus L."/>
            <person name="Mihai O."/>
            <person name="Mihalev A."/>
            <person name="Mihova T."/>
            <person name="Mittelman R."/>
            <person name="Mlenga V."/>
            <person name="Montmayeur A."/>
            <person name="Mulrain L."/>
            <person name="Navidi A."/>
            <person name="Naylor J."/>
            <person name="Negash T."/>
            <person name="Nguyen T."/>
            <person name="Nguyen N."/>
            <person name="Nicol R."/>
            <person name="Norbu C."/>
            <person name="Norbu N."/>
            <person name="Novod N."/>
            <person name="O'Neill B."/>
            <person name="Osman S."/>
            <person name="Markiewicz E."/>
            <person name="Oyono O.L."/>
            <person name="Patti C."/>
            <person name="Phunkhang P."/>
            <person name="Pierre F."/>
            <person name="Priest M."/>
            <person name="Raghuraman S."/>
            <person name="Rege F."/>
            <person name="Reyes R."/>
            <person name="Rise C."/>
            <person name="Rogov P."/>
            <person name="Ross K."/>
            <person name="Ryan E."/>
            <person name="Settipalli S."/>
            <person name="Shea T."/>
            <person name="Sherpa N."/>
            <person name="Shi L."/>
            <person name="Shih D."/>
            <person name="Sparrow T."/>
            <person name="Spaulding J."/>
            <person name="Stalker J."/>
            <person name="Stange-Thomann N."/>
            <person name="Stavropoulos S."/>
            <person name="Stone C."/>
            <person name="Strader C."/>
            <person name="Tesfaye S."/>
            <person name="Thomson T."/>
            <person name="Thoulutsang Y."/>
            <person name="Thoulutsang D."/>
            <person name="Topham K."/>
            <person name="Topping I."/>
            <person name="Tsamla T."/>
            <person name="Vassiliev H."/>
            <person name="Vo A."/>
            <person name="Wangchuk T."/>
            <person name="Wangdi T."/>
            <person name="Weiand M."/>
            <person name="Wilkinson J."/>
            <person name="Wilson A."/>
            <person name="Yadav S."/>
            <person name="Young G."/>
            <person name="Yu Q."/>
            <person name="Zembek L."/>
            <person name="Zhong D."/>
            <person name="Zimmer A."/>
            <person name="Zwirko Z."/>
            <person name="Jaffe D.B."/>
            <person name="Alvarez P."/>
            <person name="Brockman W."/>
            <person name="Butler J."/>
            <person name="Chin C."/>
            <person name="Gnerre S."/>
            <person name="Grabherr M."/>
            <person name="Kleber M."/>
            <person name="Mauceli E."/>
            <person name="MacCallum I."/>
        </authorList>
    </citation>
    <scope>NUCLEOTIDE SEQUENCE [LARGE SCALE GENOMIC DNA]</scope>
    <source>
        <strain evidence="5">Tucson 14030-0811.24</strain>
    </source>
</reference>
<dbReference type="Pfam" id="PF00031">
    <property type="entry name" value="Cystatin"/>
    <property type="match status" value="1"/>
</dbReference>
<keyword evidence="2" id="KW-0732">Signal</keyword>
<dbReference type="OMA" id="NCPNEPL"/>
<accession>B4NDZ0</accession>
<dbReference type="InterPro" id="IPR018073">
    <property type="entry name" value="Prot_inh_cystat_CS"/>
</dbReference>
<name>B4NDZ0_DROWI</name>
<feature type="signal peptide" evidence="2">
    <location>
        <begin position="1"/>
        <end position="18"/>
    </location>
</feature>
<dbReference type="CDD" id="cd00042">
    <property type="entry name" value="CY"/>
    <property type="match status" value="1"/>
</dbReference>
<dbReference type="KEGG" id="dwi:6648481"/>
<comment type="similarity">
    <text evidence="1">Belongs to the cystatin family.</text>
</comment>
<dbReference type="HOGENOM" id="CLU_162219_0_0_1"/>
<evidence type="ECO:0000313" key="5">
    <source>
        <dbReference type="Proteomes" id="UP000007798"/>
    </source>
</evidence>
<keyword evidence="5" id="KW-1185">Reference proteome</keyword>
<dbReference type="SUPFAM" id="SSF54403">
    <property type="entry name" value="Cystatin/monellin"/>
    <property type="match status" value="1"/>
</dbReference>
<organism evidence="4 5">
    <name type="scientific">Drosophila willistoni</name>
    <name type="common">Fruit fly</name>
    <dbReference type="NCBI Taxonomy" id="7260"/>
    <lineage>
        <taxon>Eukaryota</taxon>
        <taxon>Metazoa</taxon>
        <taxon>Ecdysozoa</taxon>
        <taxon>Arthropoda</taxon>
        <taxon>Hexapoda</taxon>
        <taxon>Insecta</taxon>
        <taxon>Pterygota</taxon>
        <taxon>Neoptera</taxon>
        <taxon>Endopterygota</taxon>
        <taxon>Diptera</taxon>
        <taxon>Brachycera</taxon>
        <taxon>Muscomorpha</taxon>
        <taxon>Ephydroidea</taxon>
        <taxon>Drosophilidae</taxon>
        <taxon>Drosophila</taxon>
        <taxon>Sophophora</taxon>
    </lineage>
</organism>
<evidence type="ECO:0000313" key="4">
    <source>
        <dbReference type="EMBL" id="EDW81959.1"/>
    </source>
</evidence>
<dbReference type="EMBL" id="CH964239">
    <property type="protein sequence ID" value="EDW81959.1"/>
    <property type="molecule type" value="Genomic_DNA"/>
</dbReference>
<dbReference type="InterPro" id="IPR046350">
    <property type="entry name" value="Cystatin_sf"/>
</dbReference>
<dbReference type="Gene3D" id="3.10.450.10">
    <property type="match status" value="1"/>
</dbReference>
<feature type="domain" description="Cystatin" evidence="3">
    <location>
        <begin position="24"/>
        <end position="114"/>
    </location>
</feature>
<dbReference type="PROSITE" id="PS00287">
    <property type="entry name" value="CYSTATIN"/>
    <property type="match status" value="1"/>
</dbReference>
<sequence>MFIVKVMFLALALVLVNGQPQGFGGVGAPRQLSPEEFHQAEETLQFSLSKLAAGDGPHYKIGRILEASSQVVAGSLDKYTVELIDSHNHTTECKVSIWSRTWLTNGIEVTIDCPNQPTVTKTHNGPHHA</sequence>
<dbReference type="OrthoDB" id="1908104at2759"/>
<dbReference type="InParanoid" id="B4NDZ0"/>
<dbReference type="Proteomes" id="UP000007798">
    <property type="component" value="Unassembled WGS sequence"/>
</dbReference>
<feature type="chain" id="PRO_5002819709" description="Cystatin domain-containing protein" evidence="2">
    <location>
        <begin position="19"/>
        <end position="129"/>
    </location>
</feature>
<dbReference type="AlphaFoldDB" id="B4NDZ0"/>
<protein>
    <recommendedName>
        <fullName evidence="3">Cystatin domain-containing protein</fullName>
    </recommendedName>
</protein>
<dbReference type="GO" id="GO:0004869">
    <property type="term" value="F:cysteine-type endopeptidase inhibitor activity"/>
    <property type="evidence" value="ECO:0007669"/>
    <property type="project" value="InterPro"/>
</dbReference>
<dbReference type="eggNOG" id="ENOG502SC50">
    <property type="taxonomic scope" value="Eukaryota"/>
</dbReference>
<dbReference type="SMART" id="SM00043">
    <property type="entry name" value="CY"/>
    <property type="match status" value="1"/>
</dbReference>
<gene>
    <name evidence="4" type="primary">Dwil\GK25384</name>
    <name evidence="4" type="ORF">Dwil_GK25384</name>
</gene>
<dbReference type="PhylomeDB" id="B4NDZ0"/>
<evidence type="ECO:0000256" key="2">
    <source>
        <dbReference type="SAM" id="SignalP"/>
    </source>
</evidence>
<evidence type="ECO:0000259" key="3">
    <source>
        <dbReference type="SMART" id="SM00043"/>
    </source>
</evidence>
<dbReference type="InterPro" id="IPR000010">
    <property type="entry name" value="Cystatin_dom"/>
</dbReference>
<proteinExistence type="inferred from homology"/>